<dbReference type="AlphaFoldDB" id="A0A1T5FMA5"/>
<proteinExistence type="predicted"/>
<keyword evidence="4" id="KW-1185">Reference proteome</keyword>
<protein>
    <submittedName>
        <fullName evidence="3">Uncharacterized protein</fullName>
    </submittedName>
</protein>
<evidence type="ECO:0000313" key="3">
    <source>
        <dbReference type="EMBL" id="SKB97293.1"/>
    </source>
</evidence>
<keyword evidence="2" id="KW-0472">Membrane</keyword>
<gene>
    <name evidence="3" type="ORF">SAMN06295920_11031</name>
</gene>
<dbReference type="RefSeq" id="WP_079649843.1">
    <property type="nucleotide sequence ID" value="NZ_FUYM01000010.1"/>
</dbReference>
<keyword evidence="2" id="KW-0812">Transmembrane</keyword>
<keyword evidence="2" id="KW-1133">Transmembrane helix</keyword>
<feature type="compositionally biased region" description="Basic and acidic residues" evidence="1">
    <location>
        <begin position="1"/>
        <end position="10"/>
    </location>
</feature>
<sequence length="109" mass="11545">MAREMKDHELASPVDLPGEPVERGDPLAWTAVTIIVAALVLLFANAGTLSAWVDEKPVTQAQQQASGLAAGWKDMMAAAGLTAPREALHARWKQLQAARFGDEAPGGTQ</sequence>
<dbReference type="STRING" id="439228.SAMN06295920_11031"/>
<accession>A0A1T5FMA5</accession>
<dbReference type="OrthoDB" id="7574747at2"/>
<name>A0A1T5FMA5_9SPHN</name>
<evidence type="ECO:0000256" key="2">
    <source>
        <dbReference type="SAM" id="Phobius"/>
    </source>
</evidence>
<feature type="transmembrane region" description="Helical" evidence="2">
    <location>
        <begin position="27"/>
        <end position="53"/>
    </location>
</feature>
<evidence type="ECO:0000256" key="1">
    <source>
        <dbReference type="SAM" id="MobiDB-lite"/>
    </source>
</evidence>
<evidence type="ECO:0000313" key="4">
    <source>
        <dbReference type="Proteomes" id="UP000189818"/>
    </source>
</evidence>
<feature type="region of interest" description="Disordered" evidence="1">
    <location>
        <begin position="1"/>
        <end position="20"/>
    </location>
</feature>
<reference evidence="4" key="1">
    <citation type="submission" date="2017-02" db="EMBL/GenBank/DDBJ databases">
        <authorList>
            <person name="Varghese N."/>
            <person name="Submissions S."/>
        </authorList>
    </citation>
    <scope>NUCLEOTIDE SEQUENCE [LARGE SCALE GENOMIC DNA]</scope>
    <source>
        <strain evidence="4">UM2</strain>
    </source>
</reference>
<dbReference type="EMBL" id="FUYM01000010">
    <property type="protein sequence ID" value="SKB97293.1"/>
    <property type="molecule type" value="Genomic_DNA"/>
</dbReference>
<dbReference type="Proteomes" id="UP000189818">
    <property type="component" value="Unassembled WGS sequence"/>
</dbReference>
<organism evidence="3 4">
    <name type="scientific">Rhizorhabdus histidinilytica</name>
    <dbReference type="NCBI Taxonomy" id="439228"/>
    <lineage>
        <taxon>Bacteria</taxon>
        <taxon>Pseudomonadati</taxon>
        <taxon>Pseudomonadota</taxon>
        <taxon>Alphaproteobacteria</taxon>
        <taxon>Sphingomonadales</taxon>
        <taxon>Sphingomonadaceae</taxon>
        <taxon>Rhizorhabdus</taxon>
    </lineage>
</organism>